<name>A0ABD1Z437_9MARC</name>
<dbReference type="Proteomes" id="UP001605036">
    <property type="component" value="Unassembled WGS sequence"/>
</dbReference>
<protein>
    <submittedName>
        <fullName evidence="1">Uncharacterized protein</fullName>
    </submittedName>
</protein>
<keyword evidence="2" id="KW-1185">Reference proteome</keyword>
<dbReference type="AlphaFoldDB" id="A0ABD1Z437"/>
<organism evidence="1 2">
    <name type="scientific">Riccia fluitans</name>
    <dbReference type="NCBI Taxonomy" id="41844"/>
    <lineage>
        <taxon>Eukaryota</taxon>
        <taxon>Viridiplantae</taxon>
        <taxon>Streptophyta</taxon>
        <taxon>Embryophyta</taxon>
        <taxon>Marchantiophyta</taxon>
        <taxon>Marchantiopsida</taxon>
        <taxon>Marchantiidae</taxon>
        <taxon>Marchantiales</taxon>
        <taxon>Ricciaceae</taxon>
        <taxon>Riccia</taxon>
    </lineage>
</organism>
<evidence type="ECO:0000313" key="2">
    <source>
        <dbReference type="Proteomes" id="UP001605036"/>
    </source>
</evidence>
<proteinExistence type="predicted"/>
<dbReference type="EMBL" id="JBHFFA010000002">
    <property type="protein sequence ID" value="KAL2642538.1"/>
    <property type="molecule type" value="Genomic_DNA"/>
</dbReference>
<comment type="caution">
    <text evidence="1">The sequence shown here is derived from an EMBL/GenBank/DDBJ whole genome shotgun (WGS) entry which is preliminary data.</text>
</comment>
<reference evidence="1 2" key="1">
    <citation type="submission" date="2024-09" db="EMBL/GenBank/DDBJ databases">
        <title>Chromosome-scale assembly of Riccia fluitans.</title>
        <authorList>
            <person name="Paukszto L."/>
            <person name="Sawicki J."/>
            <person name="Karawczyk K."/>
            <person name="Piernik-Szablinska J."/>
            <person name="Szczecinska M."/>
            <person name="Mazdziarz M."/>
        </authorList>
    </citation>
    <scope>NUCLEOTIDE SEQUENCE [LARGE SCALE GENOMIC DNA]</scope>
    <source>
        <strain evidence="1">Rf_01</strain>
        <tissue evidence="1">Aerial parts of the thallus</tissue>
    </source>
</reference>
<gene>
    <name evidence="1" type="ORF">R1flu_010125</name>
</gene>
<evidence type="ECO:0000313" key="1">
    <source>
        <dbReference type="EMBL" id="KAL2642538.1"/>
    </source>
</evidence>
<sequence>MKEVKIPHLKNANKKKMEAWRLGGLFAVKWSQTYEDLMEELAGHPDKKVTVSKYEYHGKPRARPQMFEGRRQSKSGVFLEQVEGDFDFVLFYHMLNAVLAPVRPEHFQHNQLSFYHYTWVAINDPNAPTPDWGDAVEKTVSRQIKALGDYNEA</sequence>
<accession>A0ABD1Z437</accession>